<dbReference type="PANTHER" id="PTHR43880">
    <property type="entry name" value="ALCOHOL DEHYDROGENASE"/>
    <property type="match status" value="1"/>
</dbReference>
<dbReference type="SUPFAM" id="SSF50129">
    <property type="entry name" value="GroES-like"/>
    <property type="match status" value="2"/>
</dbReference>
<dbReference type="EMBL" id="SLWL01000007">
    <property type="protein sequence ID" value="TCO13092.1"/>
    <property type="molecule type" value="Genomic_DNA"/>
</dbReference>
<dbReference type="RefSeq" id="WP_207906389.1">
    <property type="nucleotide sequence ID" value="NZ_JBHUNN010000001.1"/>
</dbReference>
<dbReference type="PROSITE" id="PS00059">
    <property type="entry name" value="ADH_ZINC"/>
    <property type="match status" value="1"/>
</dbReference>
<keyword evidence="3 6" id="KW-0862">Zinc</keyword>
<keyword evidence="4" id="KW-0560">Oxidoreductase</keyword>
<evidence type="ECO:0000256" key="6">
    <source>
        <dbReference type="RuleBase" id="RU361277"/>
    </source>
</evidence>
<evidence type="ECO:0000256" key="5">
    <source>
        <dbReference type="ARBA" id="ARBA00023027"/>
    </source>
</evidence>
<comment type="caution">
    <text evidence="8">The sequence shown here is derived from an EMBL/GenBank/DDBJ whole genome shotgun (WGS) entry which is preliminary data.</text>
</comment>
<dbReference type="GO" id="GO:0046294">
    <property type="term" value="P:formaldehyde catabolic process"/>
    <property type="evidence" value="ECO:0007669"/>
    <property type="project" value="TreeGrafter"/>
</dbReference>
<dbReference type="InterPro" id="IPR036291">
    <property type="entry name" value="NAD(P)-bd_dom_sf"/>
</dbReference>
<dbReference type="PANTHER" id="PTHR43880:SF12">
    <property type="entry name" value="ALCOHOL DEHYDROGENASE CLASS-3"/>
    <property type="match status" value="1"/>
</dbReference>
<dbReference type="InterPro" id="IPR020843">
    <property type="entry name" value="ER"/>
</dbReference>
<keyword evidence="9" id="KW-1185">Reference proteome</keyword>
<dbReference type="Pfam" id="PF00107">
    <property type="entry name" value="ADH_zinc_N"/>
    <property type="match status" value="1"/>
</dbReference>
<evidence type="ECO:0000256" key="4">
    <source>
        <dbReference type="ARBA" id="ARBA00023002"/>
    </source>
</evidence>
<feature type="domain" description="Enoyl reductase (ER)" evidence="7">
    <location>
        <begin position="13"/>
        <end position="362"/>
    </location>
</feature>
<dbReference type="Gene3D" id="3.90.180.10">
    <property type="entry name" value="Medium-chain alcohol dehydrogenases, catalytic domain"/>
    <property type="match status" value="1"/>
</dbReference>
<dbReference type="AlphaFoldDB" id="A0A4R2GS82"/>
<evidence type="ECO:0000256" key="3">
    <source>
        <dbReference type="ARBA" id="ARBA00022833"/>
    </source>
</evidence>
<proteinExistence type="inferred from homology"/>
<dbReference type="CDD" id="cd08279">
    <property type="entry name" value="Zn_ADH_class_III"/>
    <property type="match status" value="1"/>
</dbReference>
<dbReference type="GO" id="GO:0051903">
    <property type="term" value="F:S-(hydroxymethyl)glutathione dehydrogenase [NAD(P)+] activity"/>
    <property type="evidence" value="ECO:0007669"/>
    <property type="project" value="TreeGrafter"/>
</dbReference>
<dbReference type="SMART" id="SM00829">
    <property type="entry name" value="PKS_ER"/>
    <property type="match status" value="1"/>
</dbReference>
<dbReference type="FunFam" id="3.40.50.720:FF:000003">
    <property type="entry name" value="S-(hydroxymethyl)glutathione dehydrogenase"/>
    <property type="match status" value="1"/>
</dbReference>
<evidence type="ECO:0000256" key="1">
    <source>
        <dbReference type="ARBA" id="ARBA00001947"/>
    </source>
</evidence>
<dbReference type="SUPFAM" id="SSF51735">
    <property type="entry name" value="NAD(P)-binding Rossmann-fold domains"/>
    <property type="match status" value="1"/>
</dbReference>
<name>A0A4R2GS82_9HYPH</name>
<comment type="similarity">
    <text evidence="6">Belongs to the zinc-containing alcohol dehydrogenase family.</text>
</comment>
<sequence length="365" mass="38465">MKMKAAVLNALNGLFDVEEVEVDAPRGREVLVEVKASGLCHSDLHFAENNFGVVLPAVLGHELAGVVKEVGPDVREFAVGDHVVGSLIQYCGQCKACLAGKTYQCAHPEATLRTPEEPQRLSRDGQPLTPVFGTAAFAEYALVHENQLAKVPKALPFPQASILGCGCITGIGAAINTARVRPGDTVAVIGVGGVGLNVISGAKLAGAARIIAIDLQPSKEELARRFGATDFVNAGAGDPVAATRALTDGGVDHAFEVIGLQQTSEQAVRMLCKGGEAYMIGLHKPGGKINIDVLAELIANQGGVRGVVMGSTNIKHDIPMYAELYLQGRLNLDDLISREINISQINEAYQELKQGAIARSVITCF</sequence>
<evidence type="ECO:0000256" key="2">
    <source>
        <dbReference type="ARBA" id="ARBA00022723"/>
    </source>
</evidence>
<dbReference type="Pfam" id="PF08240">
    <property type="entry name" value="ADH_N"/>
    <property type="match status" value="1"/>
</dbReference>
<reference evidence="8 9" key="1">
    <citation type="submission" date="2019-03" db="EMBL/GenBank/DDBJ databases">
        <title>Genomic Encyclopedia of Type Strains, Phase IV (KMG-IV): sequencing the most valuable type-strain genomes for metagenomic binning, comparative biology and taxonomic classification.</title>
        <authorList>
            <person name="Goeker M."/>
        </authorList>
    </citation>
    <scope>NUCLEOTIDE SEQUENCE [LARGE SCALE GENOMIC DNA]</scope>
    <source>
        <strain evidence="8 9">DSM 22958</strain>
    </source>
</reference>
<protein>
    <submittedName>
        <fullName evidence="8">S-(Hydroxymethyl)glutathione dehydrogenase/alcohol dehydrogenase</fullName>
    </submittedName>
</protein>
<dbReference type="InterPro" id="IPR002328">
    <property type="entry name" value="ADH_Zn_CS"/>
</dbReference>
<evidence type="ECO:0000313" key="8">
    <source>
        <dbReference type="EMBL" id="TCO13092.1"/>
    </source>
</evidence>
<dbReference type="GO" id="GO:0005829">
    <property type="term" value="C:cytosol"/>
    <property type="evidence" value="ECO:0007669"/>
    <property type="project" value="TreeGrafter"/>
</dbReference>
<dbReference type="Gene3D" id="3.40.50.720">
    <property type="entry name" value="NAD(P)-binding Rossmann-like Domain"/>
    <property type="match status" value="1"/>
</dbReference>
<dbReference type="Proteomes" id="UP000294881">
    <property type="component" value="Unassembled WGS sequence"/>
</dbReference>
<comment type="cofactor">
    <cofactor evidence="1 6">
        <name>Zn(2+)</name>
        <dbReference type="ChEBI" id="CHEBI:29105"/>
    </cofactor>
</comment>
<gene>
    <name evidence="8" type="ORF">EV666_107119</name>
</gene>
<keyword evidence="2 6" id="KW-0479">Metal-binding</keyword>
<evidence type="ECO:0000313" key="9">
    <source>
        <dbReference type="Proteomes" id="UP000294881"/>
    </source>
</evidence>
<organism evidence="8 9">
    <name type="scientific">Camelimonas lactis</name>
    <dbReference type="NCBI Taxonomy" id="659006"/>
    <lineage>
        <taxon>Bacteria</taxon>
        <taxon>Pseudomonadati</taxon>
        <taxon>Pseudomonadota</taxon>
        <taxon>Alphaproteobacteria</taxon>
        <taxon>Hyphomicrobiales</taxon>
        <taxon>Chelatococcaceae</taxon>
        <taxon>Camelimonas</taxon>
    </lineage>
</organism>
<accession>A0A4R2GS82</accession>
<dbReference type="InterPro" id="IPR013149">
    <property type="entry name" value="ADH-like_C"/>
</dbReference>
<keyword evidence="5" id="KW-0520">NAD</keyword>
<dbReference type="InterPro" id="IPR011032">
    <property type="entry name" value="GroES-like_sf"/>
</dbReference>
<evidence type="ECO:0000259" key="7">
    <source>
        <dbReference type="SMART" id="SM00829"/>
    </source>
</evidence>
<dbReference type="GO" id="GO:0008270">
    <property type="term" value="F:zinc ion binding"/>
    <property type="evidence" value="ECO:0007669"/>
    <property type="project" value="InterPro"/>
</dbReference>
<dbReference type="InterPro" id="IPR013154">
    <property type="entry name" value="ADH-like_N"/>
</dbReference>